<protein>
    <submittedName>
        <fullName evidence="2">VOC family protein</fullName>
    </submittedName>
</protein>
<gene>
    <name evidence="2" type="ORF">ACFQL7_17720</name>
</gene>
<keyword evidence="3" id="KW-1185">Reference proteome</keyword>
<sequence>MIDWKQIDHVQLCIPVGTEPEAREFYETLLGFEEISKPEALRSNGGLWFRANSIELHLGIEKNDSRRSKRHPAFEVSNLDATRAHLEENGVEITDETPIPGRERFSFRDPFEHRIEIVELQA</sequence>
<dbReference type="GeneID" id="76201186"/>
<accession>A0ABD5YTG3</accession>
<feature type="domain" description="VOC" evidence="1">
    <location>
        <begin position="6"/>
        <end position="120"/>
    </location>
</feature>
<dbReference type="InterPro" id="IPR029068">
    <property type="entry name" value="Glyas_Bleomycin-R_OHBP_Dase"/>
</dbReference>
<name>A0ABD5YTG3_9EURY</name>
<dbReference type="Proteomes" id="UP001596417">
    <property type="component" value="Unassembled WGS sequence"/>
</dbReference>
<dbReference type="AlphaFoldDB" id="A0ABD5YTG3"/>
<dbReference type="Pfam" id="PF00903">
    <property type="entry name" value="Glyoxalase"/>
    <property type="match status" value="1"/>
</dbReference>
<organism evidence="2 3">
    <name type="scientific">Halocatena marina</name>
    <dbReference type="NCBI Taxonomy" id="2934937"/>
    <lineage>
        <taxon>Archaea</taxon>
        <taxon>Methanobacteriati</taxon>
        <taxon>Methanobacteriota</taxon>
        <taxon>Stenosarchaea group</taxon>
        <taxon>Halobacteria</taxon>
        <taxon>Halobacteriales</taxon>
        <taxon>Natronomonadaceae</taxon>
        <taxon>Halocatena</taxon>
    </lineage>
</organism>
<dbReference type="InterPro" id="IPR037523">
    <property type="entry name" value="VOC_core"/>
</dbReference>
<evidence type="ECO:0000313" key="3">
    <source>
        <dbReference type="Proteomes" id="UP001596417"/>
    </source>
</evidence>
<dbReference type="PANTHER" id="PTHR39175">
    <property type="entry name" value="FAMILY PROTEIN, PUTATIVE (AFU_ORTHOLOGUE AFUA_3G15060)-RELATED"/>
    <property type="match status" value="1"/>
</dbReference>
<comment type="caution">
    <text evidence="2">The sequence shown here is derived from an EMBL/GenBank/DDBJ whole genome shotgun (WGS) entry which is preliminary data.</text>
</comment>
<proteinExistence type="predicted"/>
<dbReference type="EMBL" id="JBHTAX010000001">
    <property type="protein sequence ID" value="MFC7191456.1"/>
    <property type="molecule type" value="Genomic_DNA"/>
</dbReference>
<dbReference type="SUPFAM" id="SSF54593">
    <property type="entry name" value="Glyoxalase/Bleomycin resistance protein/Dihydroxybiphenyl dioxygenase"/>
    <property type="match status" value="1"/>
</dbReference>
<reference evidence="2 3" key="1">
    <citation type="journal article" date="2019" name="Int. J. Syst. Evol. Microbiol.">
        <title>The Global Catalogue of Microorganisms (GCM) 10K type strain sequencing project: providing services to taxonomists for standard genome sequencing and annotation.</title>
        <authorList>
            <consortium name="The Broad Institute Genomics Platform"/>
            <consortium name="The Broad Institute Genome Sequencing Center for Infectious Disease"/>
            <person name="Wu L."/>
            <person name="Ma J."/>
        </authorList>
    </citation>
    <scope>NUCLEOTIDE SEQUENCE [LARGE SCALE GENOMIC DNA]</scope>
    <source>
        <strain evidence="2 3">RDMS1</strain>
    </source>
</reference>
<dbReference type="PANTHER" id="PTHR39175:SF1">
    <property type="entry name" value="FAMILY PROTEIN, PUTATIVE (AFU_ORTHOLOGUE AFUA_3G15060)-RELATED"/>
    <property type="match status" value="1"/>
</dbReference>
<evidence type="ECO:0000259" key="1">
    <source>
        <dbReference type="PROSITE" id="PS51819"/>
    </source>
</evidence>
<evidence type="ECO:0000313" key="2">
    <source>
        <dbReference type="EMBL" id="MFC7191456.1"/>
    </source>
</evidence>
<dbReference type="PROSITE" id="PS51819">
    <property type="entry name" value="VOC"/>
    <property type="match status" value="1"/>
</dbReference>
<dbReference type="InterPro" id="IPR004360">
    <property type="entry name" value="Glyas_Fos-R_dOase_dom"/>
</dbReference>
<dbReference type="Gene3D" id="3.10.180.10">
    <property type="entry name" value="2,3-Dihydroxybiphenyl 1,2-Dioxygenase, domain 1"/>
    <property type="match status" value="1"/>
</dbReference>
<dbReference type="RefSeq" id="WP_248909157.1">
    <property type="nucleotide sequence ID" value="NZ_CP109979.1"/>
</dbReference>